<gene>
    <name evidence="9" type="ORF">PRZ48_014511</name>
</gene>
<dbReference type="InterPro" id="IPR002589">
    <property type="entry name" value="Macro_dom"/>
</dbReference>
<evidence type="ECO:0000256" key="7">
    <source>
        <dbReference type="SAM" id="MobiDB-lite"/>
    </source>
</evidence>
<keyword evidence="5" id="KW-0378">Hydrolase</keyword>
<comment type="similarity">
    <text evidence="2">Belongs to the POA1 family.</text>
</comment>
<dbReference type="Proteomes" id="UP001305779">
    <property type="component" value="Unassembled WGS sequence"/>
</dbReference>
<dbReference type="InterPro" id="IPR050892">
    <property type="entry name" value="ADP-ribose_metab_enzymes"/>
</dbReference>
<feature type="region of interest" description="Disordered" evidence="7">
    <location>
        <begin position="1"/>
        <end position="86"/>
    </location>
</feature>
<dbReference type="PROSITE" id="PS51154">
    <property type="entry name" value="MACRO"/>
    <property type="match status" value="1"/>
</dbReference>
<comment type="catalytic activity">
    <reaction evidence="6">
        <text>ADP-alpha-D-ribose 1''-phosphate + H2O = ADP-D-ribose + phosphate</text>
        <dbReference type="Rhea" id="RHEA:25029"/>
        <dbReference type="ChEBI" id="CHEBI:15377"/>
        <dbReference type="ChEBI" id="CHEBI:43474"/>
        <dbReference type="ChEBI" id="CHEBI:57967"/>
        <dbReference type="ChEBI" id="CHEBI:58753"/>
        <dbReference type="EC" id="3.1.3.84"/>
    </reaction>
</comment>
<dbReference type="PANTHER" id="PTHR12521:SF0">
    <property type="entry name" value="ADP-RIBOSE GLYCOHYDROLASE OARD1"/>
    <property type="match status" value="1"/>
</dbReference>
<evidence type="ECO:0000256" key="5">
    <source>
        <dbReference type="ARBA" id="ARBA00022912"/>
    </source>
</evidence>
<comment type="caution">
    <text evidence="9">The sequence shown here is derived from an EMBL/GenBank/DDBJ whole genome shotgun (WGS) entry which is preliminary data.</text>
</comment>
<dbReference type="Pfam" id="PF01661">
    <property type="entry name" value="Macro"/>
    <property type="match status" value="1"/>
</dbReference>
<feature type="domain" description="Macro" evidence="8">
    <location>
        <begin position="67"/>
        <end position="247"/>
    </location>
</feature>
<dbReference type="CDD" id="cd02901">
    <property type="entry name" value="Macro_Poa1p-like"/>
    <property type="match status" value="1"/>
</dbReference>
<evidence type="ECO:0000256" key="2">
    <source>
        <dbReference type="ARBA" id="ARBA00006575"/>
    </source>
</evidence>
<feature type="compositionally biased region" description="Basic and acidic residues" evidence="7">
    <location>
        <begin position="12"/>
        <end position="21"/>
    </location>
</feature>
<keyword evidence="5" id="KW-0904">Protein phosphatase</keyword>
<comment type="function">
    <text evidence="1">Highly specific phosphatase involved in the metabolism of ADP-ribose 1''-phosphate (Appr1p) which is produced as a consequence of tRNA splicing.</text>
</comment>
<name>A0ABR0DYZ3_ZASCE</name>
<dbReference type="SMART" id="SM00506">
    <property type="entry name" value="A1pp"/>
    <property type="match status" value="1"/>
</dbReference>
<feature type="compositionally biased region" description="Polar residues" evidence="7">
    <location>
        <begin position="43"/>
        <end position="53"/>
    </location>
</feature>
<dbReference type="EC" id="3.1.3.84" evidence="3"/>
<evidence type="ECO:0000256" key="4">
    <source>
        <dbReference type="ARBA" id="ARBA00019744"/>
    </source>
</evidence>
<feature type="compositionally biased region" description="Basic residues" evidence="7">
    <location>
        <begin position="22"/>
        <end position="35"/>
    </location>
</feature>
<evidence type="ECO:0000313" key="10">
    <source>
        <dbReference type="Proteomes" id="UP001305779"/>
    </source>
</evidence>
<dbReference type="PANTHER" id="PTHR12521">
    <property type="entry name" value="PROTEIN C6ORF130"/>
    <property type="match status" value="1"/>
</dbReference>
<dbReference type="Gene3D" id="3.40.220.10">
    <property type="entry name" value="Leucine Aminopeptidase, subunit E, domain 1"/>
    <property type="match status" value="1"/>
</dbReference>
<evidence type="ECO:0000256" key="3">
    <source>
        <dbReference type="ARBA" id="ARBA00012983"/>
    </source>
</evidence>
<evidence type="ECO:0000313" key="9">
    <source>
        <dbReference type="EMBL" id="KAK4494213.1"/>
    </source>
</evidence>
<proteinExistence type="inferred from homology"/>
<accession>A0ABR0DYZ3</accession>
<evidence type="ECO:0000256" key="1">
    <source>
        <dbReference type="ARBA" id="ARBA00002432"/>
    </source>
</evidence>
<dbReference type="SUPFAM" id="SSF52949">
    <property type="entry name" value="Macro domain-like"/>
    <property type="match status" value="1"/>
</dbReference>
<keyword evidence="10" id="KW-1185">Reference proteome</keyword>
<dbReference type="InterPro" id="IPR043472">
    <property type="entry name" value="Macro_dom-like"/>
</dbReference>
<reference evidence="9 10" key="1">
    <citation type="journal article" date="2023" name="G3 (Bethesda)">
        <title>A chromosome-level genome assembly of Zasmidium syzygii isolated from banana leaves.</title>
        <authorList>
            <person name="van Westerhoven A.C."/>
            <person name="Mehrabi R."/>
            <person name="Talebi R."/>
            <person name="Steentjes M.B.F."/>
            <person name="Corcolon B."/>
            <person name="Chong P.A."/>
            <person name="Kema G.H.J."/>
            <person name="Seidl M.F."/>
        </authorList>
    </citation>
    <scope>NUCLEOTIDE SEQUENCE [LARGE SCALE GENOMIC DNA]</scope>
    <source>
        <strain evidence="9 10">P124</strain>
    </source>
</reference>
<protein>
    <recommendedName>
        <fullName evidence="4">ADP-ribose 1''-phosphate phosphatase</fullName>
        <ecNumber evidence="3">3.1.3.84</ecNumber>
    </recommendedName>
</protein>
<organism evidence="9 10">
    <name type="scientific">Zasmidium cellare</name>
    <name type="common">Wine cellar mold</name>
    <name type="synonym">Racodium cellare</name>
    <dbReference type="NCBI Taxonomy" id="395010"/>
    <lineage>
        <taxon>Eukaryota</taxon>
        <taxon>Fungi</taxon>
        <taxon>Dikarya</taxon>
        <taxon>Ascomycota</taxon>
        <taxon>Pezizomycotina</taxon>
        <taxon>Dothideomycetes</taxon>
        <taxon>Dothideomycetidae</taxon>
        <taxon>Mycosphaerellales</taxon>
        <taxon>Mycosphaerellaceae</taxon>
        <taxon>Zasmidium</taxon>
    </lineage>
</organism>
<dbReference type="EMBL" id="JAXOVC010000014">
    <property type="protein sequence ID" value="KAK4494213.1"/>
    <property type="molecule type" value="Genomic_DNA"/>
</dbReference>
<sequence length="247" mass="26917">MSTRTTRSSLKRGIDADDKMPSPKRSKSNTKKSTSKPKTTTTNENDPSPSCNEDNAPIAKPQDSDEKEEPITSPPKTLTLPESTGDIFAAPPNTLLIHACNTEGSWGAGIAKAFKDHYPSAYQIYNAHCRKHGAKLHATALLIPPSETKGPKHFVGCLFTSRSKGKKRDSPKQILEATGPAMRDLLRRVEECNAERDGEGESVGEVWMCKINSGLFGVNWEDTRAVLEGIEVEGGKVGEVKVVSREE</sequence>
<evidence type="ECO:0000259" key="8">
    <source>
        <dbReference type="PROSITE" id="PS51154"/>
    </source>
</evidence>
<evidence type="ECO:0000256" key="6">
    <source>
        <dbReference type="ARBA" id="ARBA00034427"/>
    </source>
</evidence>